<evidence type="ECO:0000256" key="1">
    <source>
        <dbReference type="SAM" id="Phobius"/>
    </source>
</evidence>
<dbReference type="Proteomes" id="UP000253918">
    <property type="component" value="Unassembled WGS sequence"/>
</dbReference>
<keyword evidence="1" id="KW-0812">Transmembrane</keyword>
<dbReference type="AlphaFoldDB" id="A0A369W539"/>
<gene>
    <name evidence="3" type="ORF">DVW87_06005</name>
</gene>
<feature type="domain" description="DUF2231" evidence="2">
    <location>
        <begin position="18"/>
        <end position="149"/>
    </location>
</feature>
<organism evidence="3 4">
    <name type="scientific">Sphingomonas aracearum</name>
    <dbReference type="NCBI Taxonomy" id="2283317"/>
    <lineage>
        <taxon>Bacteria</taxon>
        <taxon>Pseudomonadati</taxon>
        <taxon>Pseudomonadota</taxon>
        <taxon>Alphaproteobacteria</taxon>
        <taxon>Sphingomonadales</taxon>
        <taxon>Sphingomonadaceae</taxon>
        <taxon>Sphingomonas</taxon>
    </lineage>
</organism>
<dbReference type="PIRSF" id="PIRSF029509">
    <property type="entry name" value="UCP029509"/>
    <property type="match status" value="1"/>
</dbReference>
<feature type="transmembrane region" description="Helical" evidence="1">
    <location>
        <begin position="55"/>
        <end position="78"/>
    </location>
</feature>
<keyword evidence="1" id="KW-0472">Membrane</keyword>
<keyword evidence="1" id="KW-1133">Transmembrane helix</keyword>
<comment type="caution">
    <text evidence="3">The sequence shown here is derived from an EMBL/GenBank/DDBJ whole genome shotgun (WGS) entry which is preliminary data.</text>
</comment>
<name>A0A369W539_9SPHN</name>
<dbReference type="InterPro" id="IPR019251">
    <property type="entry name" value="DUF2231_TM"/>
</dbReference>
<feature type="transmembrane region" description="Helical" evidence="1">
    <location>
        <begin position="121"/>
        <end position="143"/>
    </location>
</feature>
<reference evidence="3 4" key="1">
    <citation type="submission" date="2018-07" db="EMBL/GenBank/DDBJ databases">
        <title>a novel species of Sphingomonas isolated from the rhizosphere soil of Araceae plant.</title>
        <authorList>
            <person name="Zhiyong W."/>
            <person name="Qinglan Z."/>
            <person name="Zhiwei F."/>
            <person name="Ding X."/>
            <person name="Gejiao W."/>
            <person name="Shixue Z."/>
        </authorList>
    </citation>
    <scope>NUCLEOTIDE SEQUENCE [LARGE SCALE GENOMIC DNA]</scope>
    <source>
        <strain evidence="3 4">WZY 27</strain>
    </source>
</reference>
<feature type="transmembrane region" description="Helical" evidence="1">
    <location>
        <begin position="20"/>
        <end position="43"/>
    </location>
</feature>
<keyword evidence="4" id="KW-1185">Reference proteome</keyword>
<feature type="transmembrane region" description="Helical" evidence="1">
    <location>
        <begin position="90"/>
        <end position="109"/>
    </location>
</feature>
<proteinExistence type="predicted"/>
<evidence type="ECO:0000313" key="4">
    <source>
        <dbReference type="Proteomes" id="UP000253918"/>
    </source>
</evidence>
<dbReference type="InterPro" id="IPR016923">
    <property type="entry name" value="UCP029509"/>
</dbReference>
<accession>A0A369W539</accession>
<dbReference type="RefSeq" id="WP_114686771.1">
    <property type="nucleotide sequence ID" value="NZ_QQNB01000001.1"/>
</dbReference>
<evidence type="ECO:0000313" key="3">
    <source>
        <dbReference type="EMBL" id="RDE07191.1"/>
    </source>
</evidence>
<dbReference type="OrthoDB" id="2873672at2"/>
<dbReference type="EMBL" id="QQNB01000001">
    <property type="protein sequence ID" value="RDE07191.1"/>
    <property type="molecule type" value="Genomic_DNA"/>
</dbReference>
<protein>
    <submittedName>
        <fullName evidence="3">DUF2231 domain-containing protein</fullName>
    </submittedName>
</protein>
<dbReference type="Pfam" id="PF09990">
    <property type="entry name" value="DUF2231"/>
    <property type="match status" value="1"/>
</dbReference>
<evidence type="ECO:0000259" key="2">
    <source>
        <dbReference type="Pfam" id="PF09990"/>
    </source>
</evidence>
<sequence length="155" mass="16552">MATTYPAARASAAPARTHPVHGLLSAFPLAFFVGALVTDLAYAATAEMQWANFSVWLIAAGVVMGVLAALAGIVDALVNRRRGMRPRRPWPHSLGTLAMMVLAVINGFIHSRDAWTSVVPTGLLLSAIVAVLAIVTSWMGYSLEARQEASVREVR</sequence>